<dbReference type="EMBL" id="BALE01000011">
    <property type="protein sequence ID" value="GAN53782.1"/>
    <property type="molecule type" value="Genomic_DNA"/>
</dbReference>
<organism evidence="1 2">
    <name type="scientific">Tanticharoenia sakaeratensis NBRC 103193</name>
    <dbReference type="NCBI Taxonomy" id="1231623"/>
    <lineage>
        <taxon>Bacteria</taxon>
        <taxon>Pseudomonadati</taxon>
        <taxon>Pseudomonadota</taxon>
        <taxon>Alphaproteobacteria</taxon>
        <taxon>Acetobacterales</taxon>
        <taxon>Acetobacteraceae</taxon>
        <taxon>Tanticharoenia</taxon>
    </lineage>
</organism>
<name>A0A0D6MJJ4_9PROT</name>
<dbReference type="STRING" id="1231623.Tasa_011_001"/>
<dbReference type="RefSeq" id="WP_148505863.1">
    <property type="nucleotide sequence ID" value="NZ_BALE01000011.1"/>
</dbReference>
<comment type="caution">
    <text evidence="1">The sequence shown here is derived from an EMBL/GenBank/DDBJ whole genome shotgun (WGS) entry which is preliminary data.</text>
</comment>
<protein>
    <submittedName>
        <fullName evidence="1">Uncharacterized protein</fullName>
    </submittedName>
</protein>
<accession>A0A0D6MJJ4</accession>
<reference evidence="1 2" key="1">
    <citation type="submission" date="2012-10" db="EMBL/GenBank/DDBJ databases">
        <title>Genome sequencing of Tanticharoenia sakaeratensis NBRC 103193.</title>
        <authorList>
            <person name="Azuma Y."/>
            <person name="Hadano H."/>
            <person name="Hirakawa H."/>
            <person name="Matsushita K."/>
        </authorList>
    </citation>
    <scope>NUCLEOTIDE SEQUENCE [LARGE SCALE GENOMIC DNA]</scope>
    <source>
        <strain evidence="1 2">NBRC 103193</strain>
    </source>
</reference>
<evidence type="ECO:0000313" key="2">
    <source>
        <dbReference type="Proteomes" id="UP000032679"/>
    </source>
</evidence>
<evidence type="ECO:0000313" key="1">
    <source>
        <dbReference type="EMBL" id="GAN53782.1"/>
    </source>
</evidence>
<dbReference type="Proteomes" id="UP000032679">
    <property type="component" value="Unassembled WGS sequence"/>
</dbReference>
<gene>
    <name evidence="1" type="ORF">Tasa_011_001</name>
</gene>
<sequence length="118" mass="12167">MPSGTIPGSVFLARLADALGRHADALRAFENSGLPGINPTPAAETLKIRQTIDQAVQTAFALSALCQTLATSGAGASIAFPVAPIVEIPLAALRDRLLDAQPDAIEGFPAPDQAAEFF</sequence>
<proteinExistence type="predicted"/>
<dbReference type="AlphaFoldDB" id="A0A0D6MJJ4"/>
<keyword evidence="2" id="KW-1185">Reference proteome</keyword>